<name>A0A0D7ACK5_9AGAR</name>
<dbReference type="Proteomes" id="UP000054144">
    <property type="component" value="Unassembled WGS sequence"/>
</dbReference>
<dbReference type="EMBL" id="KN881819">
    <property type="protein sequence ID" value="KIY48737.1"/>
    <property type="molecule type" value="Genomic_DNA"/>
</dbReference>
<dbReference type="PANTHER" id="PTHR31912">
    <property type="entry name" value="IP13529P"/>
    <property type="match status" value="1"/>
</dbReference>
<proteinExistence type="predicted"/>
<sequence length="1004" mass="113450">WYPWEDKITCTLDILVHLPRSVFSRRQLDLFLWLLKVNGVDDVPTPSSLKRTHVALQKICGVRTLRYDGVLGNPYYVNSLGDLIAQEMSNPRVRPYLHFYPEDAGVHLSEARQADRWLRELDNDALTPMAELHGHRFFTYELAKLTSGEFCMPVRWFTRRIGSEMQLFAKCWRPISTSSHMGQTGWIVYEDDWEVPLADFMFDWKRLCERFEDRDAGATPWTFSNPAEGNRWRVRSQGHRVYTFPIWMYCDDTSGNMSKRWNEHNSFLFIPAGLPRLHAQREYNIHFLSTSNTAPPLEMLDGIVDQLERLEREGVWAWDCVHNAPVLIFPTVLALLGDNPMQSEFACHIGLRGRMFCRSCYVSGKVEGSDDSPFSGPHGDRTPAATASSSQPPSRPISPAVSEYGSGSPAASEADEDPGKRRTKQETTAKLRSYFTDAQVVNTKTKIRSAQTECGKLFGSYAKTKGKEKKQQLLDSAARHLPSMKDWRTSASPVWRIKGLDPHRDTPVEVLHVVLLGFVKYFWRDAINNQIGKDDAKRELLKTRLNCLDVEGLGLDGRLSGHTLVQYAGSLTGSDFRIIAQVAPFVLHNLVSGPCYATWISLSKLVPMIWQPEIPDINDYKVRLREAVNHFLLTTAAWNCRWFFKPKFHIITHLPDHVPRFGPPMLFATEAFESFNAVIRGKSIHSNRQAPSRDIALAFAQCNRVRHILSQGLFLVKEDAEDLNPLSVYSIAHPNTIRPFSFDAKRWRRAGDGPTSLVQSPNTVTEYLDLSMHHALTSTSLSERRPVWLGKHAFLLNGDRCSHGSHVVLHDRATGQLQIAKVLEIFQYCSPIPRAAPDGFLVQLGSTHRKHDAYDMPCIDLRHECHVASLQDILCTVNVQHNCATHMCTNSGTARVYQERQTTAKTRSLIEHRTPADIVLNTGQMRDAVHLSPFVCRPAPLDEDMIIHNSAAQELLRQSTVVQPSGSSAKWKAPPQRRPQHSGGSAPSTSTAPSSHPRIVALRS</sequence>
<feature type="compositionally biased region" description="Low complexity" evidence="1">
    <location>
        <begin position="981"/>
        <end position="996"/>
    </location>
</feature>
<dbReference type="PANTHER" id="PTHR31912:SF34">
    <property type="entry name" value="NOTOCHORD-RELATED PROTEIN"/>
    <property type="match status" value="1"/>
</dbReference>
<feature type="region of interest" description="Disordered" evidence="1">
    <location>
        <begin position="959"/>
        <end position="1004"/>
    </location>
</feature>
<gene>
    <name evidence="2" type="ORF">FISHEDRAFT_42751</name>
</gene>
<feature type="compositionally biased region" description="Basic and acidic residues" evidence="1">
    <location>
        <begin position="417"/>
        <end position="428"/>
    </location>
</feature>
<dbReference type="AlphaFoldDB" id="A0A0D7ACK5"/>
<feature type="compositionally biased region" description="Low complexity" evidence="1">
    <location>
        <begin position="382"/>
        <end position="392"/>
    </location>
</feature>
<feature type="compositionally biased region" description="Polar residues" evidence="1">
    <location>
        <begin position="959"/>
        <end position="968"/>
    </location>
</feature>
<feature type="region of interest" description="Disordered" evidence="1">
    <location>
        <begin position="367"/>
        <end position="428"/>
    </location>
</feature>
<dbReference type="OrthoDB" id="2246127at2759"/>
<evidence type="ECO:0000313" key="2">
    <source>
        <dbReference type="EMBL" id="KIY48737.1"/>
    </source>
</evidence>
<evidence type="ECO:0000256" key="1">
    <source>
        <dbReference type="SAM" id="MobiDB-lite"/>
    </source>
</evidence>
<feature type="non-terminal residue" evidence="2">
    <location>
        <position position="1"/>
    </location>
</feature>
<organism evidence="2 3">
    <name type="scientific">Fistulina hepatica ATCC 64428</name>
    <dbReference type="NCBI Taxonomy" id="1128425"/>
    <lineage>
        <taxon>Eukaryota</taxon>
        <taxon>Fungi</taxon>
        <taxon>Dikarya</taxon>
        <taxon>Basidiomycota</taxon>
        <taxon>Agaricomycotina</taxon>
        <taxon>Agaricomycetes</taxon>
        <taxon>Agaricomycetidae</taxon>
        <taxon>Agaricales</taxon>
        <taxon>Fistulinaceae</taxon>
        <taxon>Fistulina</taxon>
    </lineage>
</organism>
<keyword evidence="3" id="KW-1185">Reference proteome</keyword>
<protein>
    <submittedName>
        <fullName evidence="2">Uncharacterized protein</fullName>
    </submittedName>
</protein>
<accession>A0A0D7ACK5</accession>
<reference evidence="2 3" key="1">
    <citation type="journal article" date="2015" name="Fungal Genet. Biol.">
        <title>Evolution of novel wood decay mechanisms in Agaricales revealed by the genome sequences of Fistulina hepatica and Cylindrobasidium torrendii.</title>
        <authorList>
            <person name="Floudas D."/>
            <person name="Held B.W."/>
            <person name="Riley R."/>
            <person name="Nagy L.G."/>
            <person name="Koehler G."/>
            <person name="Ransdell A.S."/>
            <person name="Younus H."/>
            <person name="Chow J."/>
            <person name="Chiniquy J."/>
            <person name="Lipzen A."/>
            <person name="Tritt A."/>
            <person name="Sun H."/>
            <person name="Haridas S."/>
            <person name="LaButti K."/>
            <person name="Ohm R.A."/>
            <person name="Kues U."/>
            <person name="Blanchette R.A."/>
            <person name="Grigoriev I.V."/>
            <person name="Minto R.E."/>
            <person name="Hibbett D.S."/>
        </authorList>
    </citation>
    <scope>NUCLEOTIDE SEQUENCE [LARGE SCALE GENOMIC DNA]</scope>
    <source>
        <strain evidence="2 3">ATCC 64428</strain>
    </source>
</reference>
<evidence type="ECO:0000313" key="3">
    <source>
        <dbReference type="Proteomes" id="UP000054144"/>
    </source>
</evidence>